<evidence type="ECO:0000256" key="11">
    <source>
        <dbReference type="ARBA" id="ARBA00031693"/>
    </source>
</evidence>
<protein>
    <recommendedName>
        <fullName evidence="5">Phosphoserine phosphatase</fullName>
        <ecNumber evidence="4">3.1.3.3</ecNumber>
    </recommendedName>
    <alternativeName>
        <fullName evidence="11">O-phosphoserine phosphohydrolase</fullName>
    </alternativeName>
</protein>
<dbReference type="NCBIfam" id="TIGR01488">
    <property type="entry name" value="HAD-SF-IB"/>
    <property type="match status" value="1"/>
</dbReference>
<evidence type="ECO:0000256" key="7">
    <source>
        <dbReference type="ARBA" id="ARBA00022723"/>
    </source>
</evidence>
<comment type="cofactor">
    <cofactor evidence="1">
        <name>Mg(2+)</name>
        <dbReference type="ChEBI" id="CHEBI:18420"/>
    </cofactor>
</comment>
<keyword evidence="8" id="KW-0378">Hydrolase</keyword>
<name>A0A3A1Y1P4_9GAMM</name>
<evidence type="ECO:0000256" key="6">
    <source>
        <dbReference type="ARBA" id="ARBA00022605"/>
    </source>
</evidence>
<dbReference type="UniPathway" id="UPA00135">
    <property type="reaction ID" value="UER00198"/>
</dbReference>
<evidence type="ECO:0000256" key="1">
    <source>
        <dbReference type="ARBA" id="ARBA00001946"/>
    </source>
</evidence>
<gene>
    <name evidence="15" type="primary">serB</name>
    <name evidence="15" type="ORF">CKF54_06875</name>
</gene>
<dbReference type="Gene3D" id="3.40.50.1000">
    <property type="entry name" value="HAD superfamily/HAD-like"/>
    <property type="match status" value="1"/>
</dbReference>
<dbReference type="SFLD" id="SFLDF00029">
    <property type="entry name" value="phosphoserine_phosphatase"/>
    <property type="match status" value="1"/>
</dbReference>
<evidence type="ECO:0000256" key="5">
    <source>
        <dbReference type="ARBA" id="ARBA00015196"/>
    </source>
</evidence>
<dbReference type="SFLD" id="SFLDG01137">
    <property type="entry name" value="C1.6.1:_Phosphoserine_Phosphat"/>
    <property type="match status" value="1"/>
</dbReference>
<sequence>MVKLATLDLAQRTRMRQTAAALSAFPANNLSSLAYKALLTRDPEAYAAALEALPVNDKTEKELAQLKDQERELIWRQAREKEILENERMTLVGAVFTDFPIAKLLNNLCDYNTSIHVVKIYHEVIVVVMSTDKPEQFLQYLRDNGADSVNLSLVPLISDKGAFVSDMDSTMVTCECIDKIASLCGIEDEVAAITEQAMQGKLDFAASLQKRVALLQGVAVADFKNLIANLPVTPGADLLLKYLGDKGWQSALVSGGFVPFAQAVAKALGFNTIHANVLGEENGILTGKVEGEIVDAPYKAKVVASYQEQGLTTIAIGDGANDIEMLKASNFAVAYHAKPVVDEHADFIIKQNDLRALLAILEMRAWLN</sequence>
<dbReference type="PANTHER" id="PTHR43344">
    <property type="entry name" value="PHOSPHOSERINE PHOSPHATASE"/>
    <property type="match status" value="1"/>
</dbReference>
<dbReference type="OrthoDB" id="9792539at2"/>
<dbReference type="EMBL" id="NRHC01000100">
    <property type="protein sequence ID" value="RIY31340.1"/>
    <property type="molecule type" value="Genomic_DNA"/>
</dbReference>
<dbReference type="InterPro" id="IPR023214">
    <property type="entry name" value="HAD_sf"/>
</dbReference>
<dbReference type="InterPro" id="IPR050582">
    <property type="entry name" value="HAD-like_SerB"/>
</dbReference>
<evidence type="ECO:0000256" key="14">
    <source>
        <dbReference type="PIRSR" id="PIRSR604469-1"/>
    </source>
</evidence>
<evidence type="ECO:0000313" key="16">
    <source>
        <dbReference type="Proteomes" id="UP000265691"/>
    </source>
</evidence>
<dbReference type="SFLD" id="SFLDS00003">
    <property type="entry name" value="Haloacid_Dehalogenase"/>
    <property type="match status" value="1"/>
</dbReference>
<dbReference type="PANTHER" id="PTHR43344:SF2">
    <property type="entry name" value="PHOSPHOSERINE PHOSPHATASE"/>
    <property type="match status" value="1"/>
</dbReference>
<dbReference type="NCBIfam" id="TIGR00338">
    <property type="entry name" value="serB"/>
    <property type="match status" value="1"/>
</dbReference>
<dbReference type="EC" id="3.1.3.3" evidence="4"/>
<dbReference type="RefSeq" id="WP_119525622.1">
    <property type="nucleotide sequence ID" value="NZ_NRHC01000100.1"/>
</dbReference>
<dbReference type="GO" id="GO:0000287">
    <property type="term" value="F:magnesium ion binding"/>
    <property type="evidence" value="ECO:0007669"/>
    <property type="project" value="TreeGrafter"/>
</dbReference>
<dbReference type="Pfam" id="PF00702">
    <property type="entry name" value="Hydrolase"/>
    <property type="match status" value="1"/>
</dbReference>
<dbReference type="AlphaFoldDB" id="A0A3A1Y1P4"/>
<evidence type="ECO:0000256" key="8">
    <source>
        <dbReference type="ARBA" id="ARBA00022801"/>
    </source>
</evidence>
<evidence type="ECO:0000256" key="3">
    <source>
        <dbReference type="ARBA" id="ARBA00009184"/>
    </source>
</evidence>
<feature type="active site" description="Proton donor" evidence="14">
    <location>
        <position position="168"/>
    </location>
</feature>
<keyword evidence="7" id="KW-0479">Metal-binding</keyword>
<proteinExistence type="inferred from homology"/>
<evidence type="ECO:0000256" key="4">
    <source>
        <dbReference type="ARBA" id="ARBA00012640"/>
    </source>
</evidence>
<evidence type="ECO:0000256" key="12">
    <source>
        <dbReference type="ARBA" id="ARBA00048138"/>
    </source>
</evidence>
<comment type="catalytic activity">
    <reaction evidence="12">
        <text>O-phospho-L-serine + H2O = L-serine + phosphate</text>
        <dbReference type="Rhea" id="RHEA:21208"/>
        <dbReference type="ChEBI" id="CHEBI:15377"/>
        <dbReference type="ChEBI" id="CHEBI:33384"/>
        <dbReference type="ChEBI" id="CHEBI:43474"/>
        <dbReference type="ChEBI" id="CHEBI:57524"/>
        <dbReference type="EC" id="3.1.3.3"/>
    </reaction>
</comment>
<keyword evidence="9" id="KW-0460">Magnesium</keyword>
<dbReference type="GO" id="GO:0036424">
    <property type="term" value="F:L-phosphoserine phosphatase activity"/>
    <property type="evidence" value="ECO:0007669"/>
    <property type="project" value="InterPro"/>
</dbReference>
<comment type="catalytic activity">
    <reaction evidence="13">
        <text>O-phospho-D-serine + H2O = D-serine + phosphate</text>
        <dbReference type="Rhea" id="RHEA:24873"/>
        <dbReference type="ChEBI" id="CHEBI:15377"/>
        <dbReference type="ChEBI" id="CHEBI:35247"/>
        <dbReference type="ChEBI" id="CHEBI:43474"/>
        <dbReference type="ChEBI" id="CHEBI:58680"/>
        <dbReference type="EC" id="3.1.3.3"/>
    </reaction>
</comment>
<keyword evidence="6" id="KW-0028">Amino-acid biosynthesis</keyword>
<accession>A0A3A1Y1P4</accession>
<dbReference type="GO" id="GO:0005737">
    <property type="term" value="C:cytoplasm"/>
    <property type="evidence" value="ECO:0007669"/>
    <property type="project" value="TreeGrafter"/>
</dbReference>
<organism evidence="15 16">
    <name type="scientific">Psittacicella hinzii</name>
    <dbReference type="NCBI Taxonomy" id="2028575"/>
    <lineage>
        <taxon>Bacteria</taxon>
        <taxon>Pseudomonadati</taxon>
        <taxon>Pseudomonadota</taxon>
        <taxon>Gammaproteobacteria</taxon>
        <taxon>Pasteurellales</taxon>
        <taxon>Psittacicellaceae</taxon>
        <taxon>Psittacicella</taxon>
    </lineage>
</organism>
<keyword evidence="10" id="KW-0718">Serine biosynthesis</keyword>
<dbReference type="SUPFAM" id="SSF56784">
    <property type="entry name" value="HAD-like"/>
    <property type="match status" value="1"/>
</dbReference>
<comment type="pathway">
    <text evidence="2">Amino-acid biosynthesis; L-serine biosynthesis; L-serine from 3-phospho-D-glycerate: step 3/3.</text>
</comment>
<feature type="active site" description="Nucleophile" evidence="14">
    <location>
        <position position="166"/>
    </location>
</feature>
<evidence type="ECO:0000256" key="2">
    <source>
        <dbReference type="ARBA" id="ARBA00005135"/>
    </source>
</evidence>
<reference evidence="15 16" key="1">
    <citation type="submission" date="2017-08" db="EMBL/GenBank/DDBJ databases">
        <title>Reclassification of Bisgaard taxon 37 and 44.</title>
        <authorList>
            <person name="Christensen H."/>
        </authorList>
    </citation>
    <scope>NUCLEOTIDE SEQUENCE [LARGE SCALE GENOMIC DNA]</scope>
    <source>
        <strain evidence="15 16">B96_3</strain>
    </source>
</reference>
<keyword evidence="16" id="KW-1185">Reference proteome</keyword>
<evidence type="ECO:0000256" key="9">
    <source>
        <dbReference type="ARBA" id="ARBA00022842"/>
    </source>
</evidence>
<comment type="similarity">
    <text evidence="3">Belongs to the HAD-like hydrolase superfamily. SerB family.</text>
</comment>
<dbReference type="Proteomes" id="UP000265691">
    <property type="component" value="Unassembled WGS sequence"/>
</dbReference>
<dbReference type="SFLD" id="SFLDG01136">
    <property type="entry name" value="C1.6:_Phosphoserine_Phosphatas"/>
    <property type="match status" value="1"/>
</dbReference>
<evidence type="ECO:0000256" key="13">
    <source>
        <dbReference type="ARBA" id="ARBA00048523"/>
    </source>
</evidence>
<evidence type="ECO:0000256" key="10">
    <source>
        <dbReference type="ARBA" id="ARBA00023299"/>
    </source>
</evidence>
<dbReference type="GO" id="GO:0006564">
    <property type="term" value="P:L-serine biosynthetic process"/>
    <property type="evidence" value="ECO:0007669"/>
    <property type="project" value="UniProtKB-KW"/>
</dbReference>
<dbReference type="InterPro" id="IPR036412">
    <property type="entry name" value="HAD-like_sf"/>
</dbReference>
<comment type="caution">
    <text evidence="15">The sequence shown here is derived from an EMBL/GenBank/DDBJ whole genome shotgun (WGS) entry which is preliminary data.</text>
</comment>
<dbReference type="InterPro" id="IPR004469">
    <property type="entry name" value="PSP"/>
</dbReference>
<evidence type="ECO:0000313" key="15">
    <source>
        <dbReference type="EMBL" id="RIY31340.1"/>
    </source>
</evidence>